<organism evidence="4 5">
    <name type="scientific">Kingdonia uniflora</name>
    <dbReference type="NCBI Taxonomy" id="39325"/>
    <lineage>
        <taxon>Eukaryota</taxon>
        <taxon>Viridiplantae</taxon>
        <taxon>Streptophyta</taxon>
        <taxon>Embryophyta</taxon>
        <taxon>Tracheophyta</taxon>
        <taxon>Spermatophyta</taxon>
        <taxon>Magnoliopsida</taxon>
        <taxon>Ranunculales</taxon>
        <taxon>Circaeasteraceae</taxon>
        <taxon>Kingdonia</taxon>
    </lineage>
</organism>
<dbReference type="InterPro" id="IPR036291">
    <property type="entry name" value="NAD(P)-bd_dom_sf"/>
</dbReference>
<feature type="non-terminal residue" evidence="4">
    <location>
        <position position="1"/>
    </location>
</feature>
<evidence type="ECO:0000256" key="3">
    <source>
        <dbReference type="ARBA" id="ARBA00023002"/>
    </source>
</evidence>
<evidence type="ECO:0000256" key="1">
    <source>
        <dbReference type="ARBA" id="ARBA00004606"/>
    </source>
</evidence>
<dbReference type="GO" id="GO:0016491">
    <property type="term" value="F:oxidoreductase activity"/>
    <property type="evidence" value="ECO:0007669"/>
    <property type="project" value="UniProtKB-KW"/>
</dbReference>
<dbReference type="SUPFAM" id="SSF51735">
    <property type="entry name" value="NAD(P)-binding Rossmann-fold domains"/>
    <property type="match status" value="1"/>
</dbReference>
<dbReference type="EMBL" id="JACGCM010000704">
    <property type="protein sequence ID" value="KAF6168258.1"/>
    <property type="molecule type" value="Genomic_DNA"/>
</dbReference>
<reference evidence="4 5" key="1">
    <citation type="journal article" date="2020" name="IScience">
        <title>Genome Sequencing of the Endangered Kingdonia uniflora (Circaeasteraceae, Ranunculales) Reveals Potential Mechanisms of Evolutionary Specialization.</title>
        <authorList>
            <person name="Sun Y."/>
            <person name="Deng T."/>
            <person name="Zhang A."/>
            <person name="Moore M.J."/>
            <person name="Landis J.B."/>
            <person name="Lin N."/>
            <person name="Zhang H."/>
            <person name="Zhang X."/>
            <person name="Huang J."/>
            <person name="Zhang X."/>
            <person name="Sun H."/>
            <person name="Wang H."/>
        </authorList>
    </citation>
    <scope>NUCLEOTIDE SEQUENCE [LARGE SCALE GENOMIC DNA]</scope>
    <source>
        <strain evidence="4">TB1705</strain>
        <tissue evidence="4">Leaf</tissue>
    </source>
</reference>
<dbReference type="PANTHER" id="PTHR43391">
    <property type="entry name" value="RETINOL DEHYDROGENASE-RELATED"/>
    <property type="match status" value="1"/>
</dbReference>
<protein>
    <submittedName>
        <fullName evidence="4">Uncharacterized protein</fullName>
    </submittedName>
</protein>
<dbReference type="PANTHER" id="PTHR43391:SF89">
    <property type="entry name" value="11-BETA-HYDROXYSTEROID DEHYDROGENASE 1A-RELATED"/>
    <property type="match status" value="1"/>
</dbReference>
<comment type="caution">
    <text evidence="4">The sequence shown here is derived from an EMBL/GenBank/DDBJ whole genome shotgun (WGS) entry which is preliminary data.</text>
</comment>
<dbReference type="Pfam" id="PF00106">
    <property type="entry name" value="adh_short"/>
    <property type="match status" value="1"/>
</dbReference>
<dbReference type="PRINTS" id="PR00081">
    <property type="entry name" value="GDHRDH"/>
</dbReference>
<proteinExistence type="inferred from homology"/>
<name>A0A7J7NMU7_9MAGN</name>
<gene>
    <name evidence="4" type="ORF">GIB67_011643</name>
</gene>
<dbReference type="Gene3D" id="3.40.50.720">
    <property type="entry name" value="NAD(P)-binding Rossmann-like Domain"/>
    <property type="match status" value="1"/>
</dbReference>
<dbReference type="GO" id="GO:0016020">
    <property type="term" value="C:membrane"/>
    <property type="evidence" value="ECO:0007669"/>
    <property type="project" value="UniProtKB-SubCell"/>
</dbReference>
<keyword evidence="5" id="KW-1185">Reference proteome</keyword>
<comment type="similarity">
    <text evidence="2">Belongs to the short-chain dehydrogenases/reductases (SDR) family.</text>
</comment>
<accession>A0A7J7NMU7</accession>
<evidence type="ECO:0000313" key="5">
    <source>
        <dbReference type="Proteomes" id="UP000541444"/>
    </source>
</evidence>
<dbReference type="Proteomes" id="UP000541444">
    <property type="component" value="Unassembled WGS sequence"/>
</dbReference>
<evidence type="ECO:0000313" key="4">
    <source>
        <dbReference type="EMBL" id="KAF6168258.1"/>
    </source>
</evidence>
<dbReference type="GO" id="GO:0005829">
    <property type="term" value="C:cytosol"/>
    <property type="evidence" value="ECO:0007669"/>
    <property type="project" value="TreeGrafter"/>
</dbReference>
<keyword evidence="3" id="KW-0560">Oxidoreductase</keyword>
<dbReference type="InterPro" id="IPR002347">
    <property type="entry name" value="SDR_fam"/>
</dbReference>
<sequence>DHLVNNAGIASLCTLEEAPEITTYRPIMDINFWGTVYPTYYAIPPHLRKSKGKIVGISSTAGWSPIPRMSFYCASKATLINFYECLRVELSPDVQVGMGFIYEKSAEDCAKDIVKGRRWNEVVICFKHLRLGNLNKETLVKKIWTSMVLRLHESIRVSVLKAKQIEKYSSPRTSYIKRFGDGSCVCLCSNRIDIHCICGRMCEWDVNVEGCAKAILNGVCRGDRYITQPAWYKALF</sequence>
<dbReference type="AlphaFoldDB" id="A0A7J7NMU7"/>
<evidence type="ECO:0000256" key="2">
    <source>
        <dbReference type="ARBA" id="ARBA00006484"/>
    </source>
</evidence>
<comment type="subcellular location">
    <subcellularLocation>
        <location evidence="1">Membrane</location>
        <topology evidence="1">Single-pass type II membrane protein</topology>
    </subcellularLocation>
</comment>
<dbReference type="OrthoDB" id="47007at2759"/>